<evidence type="ECO:0000259" key="6">
    <source>
        <dbReference type="Pfam" id="PF00675"/>
    </source>
</evidence>
<dbReference type="OrthoDB" id="1388394at2"/>
<dbReference type="STRING" id="447422.SAMN05660903_00908"/>
<organism evidence="8 9">
    <name type="scientific">Salegentibacter salinarum</name>
    <dbReference type="NCBI Taxonomy" id="447422"/>
    <lineage>
        <taxon>Bacteria</taxon>
        <taxon>Pseudomonadati</taxon>
        <taxon>Bacteroidota</taxon>
        <taxon>Flavobacteriia</taxon>
        <taxon>Flavobacteriales</taxon>
        <taxon>Flavobacteriaceae</taxon>
        <taxon>Salegentibacter</taxon>
    </lineage>
</organism>
<keyword evidence="3" id="KW-0378">Hydrolase</keyword>
<comment type="caution">
    <text evidence="8">The sequence shown here is derived from an EMBL/GenBank/DDBJ whole genome shotgun (WGS) entry which is preliminary data.</text>
</comment>
<dbReference type="Pfam" id="PF05193">
    <property type="entry name" value="Peptidase_M16_C"/>
    <property type="match status" value="2"/>
</dbReference>
<gene>
    <name evidence="8" type="ORF">APR41_04425</name>
</gene>
<evidence type="ECO:0000256" key="4">
    <source>
        <dbReference type="ARBA" id="ARBA00022833"/>
    </source>
</evidence>
<proteinExistence type="inferred from homology"/>
<evidence type="ECO:0000256" key="2">
    <source>
        <dbReference type="ARBA" id="ARBA00022670"/>
    </source>
</evidence>
<name>A0A2N0TUH4_9FLAO</name>
<protein>
    <recommendedName>
        <fullName evidence="10">Peptidase M16</fullName>
    </recommendedName>
</protein>
<reference evidence="8 9" key="1">
    <citation type="submission" date="2015-10" db="EMBL/GenBank/DDBJ databases">
        <title>Draft genome sequence of Salegentibacter salinarum KCTC 12975.</title>
        <authorList>
            <person name="Lin W."/>
            <person name="Zheng Q."/>
        </authorList>
    </citation>
    <scope>NUCLEOTIDE SEQUENCE [LARGE SCALE GENOMIC DNA]</scope>
    <source>
        <strain evidence="8 9">KCTC 12975</strain>
    </source>
</reference>
<accession>A0A2N0TUH4</accession>
<dbReference type="Gene3D" id="3.30.830.10">
    <property type="entry name" value="Metalloenzyme, LuxS/M16 peptidase-like"/>
    <property type="match status" value="3"/>
</dbReference>
<dbReference type="SUPFAM" id="SSF63411">
    <property type="entry name" value="LuxS/MPP-like metallohydrolase"/>
    <property type="match status" value="4"/>
</dbReference>
<dbReference type="RefSeq" id="WP_079712035.1">
    <property type="nucleotide sequence ID" value="NZ_LKTS01000023.1"/>
</dbReference>
<evidence type="ECO:0000256" key="5">
    <source>
        <dbReference type="ARBA" id="ARBA00023049"/>
    </source>
</evidence>
<dbReference type="EMBL" id="LKTS01000023">
    <property type="protein sequence ID" value="PKD18402.1"/>
    <property type="molecule type" value="Genomic_DNA"/>
</dbReference>
<feature type="domain" description="Peptidase M16 C-terminal" evidence="7">
    <location>
        <begin position="214"/>
        <end position="280"/>
    </location>
</feature>
<evidence type="ECO:0000256" key="1">
    <source>
        <dbReference type="ARBA" id="ARBA00007261"/>
    </source>
</evidence>
<dbReference type="GO" id="GO:0046872">
    <property type="term" value="F:metal ion binding"/>
    <property type="evidence" value="ECO:0007669"/>
    <property type="project" value="InterPro"/>
</dbReference>
<sequence>MMVIKNLKLIKDRGYYLLVFLFLGFNTAICQQKPKTPDSELLGLDPSVRYGKLENGFTYYLQKSDSLTNTIDLHLVVKGGTYHEDKDQLEYAHLIEHMGYKSTKNFPDLPAYFNTKGLYVHAGTRNLHTFYFTRIPSGDKSVLDSGLLVLRDWSHDIRFDQQSIDVEREAILGEMRVDNPYNDWFWNVLTKNLIKNTGAHFRDQNAAEKSILDFDKNAFLRYYKDWYRPDLEAAIIVGDINVDSVEAQIQRLFSDLKTPEKRSNVNKKLAKWKVDFNVENQYISVLDTLKPGFRLYIASKRMDEKNPKNVSDYKAMLLRQLYEIILKPRIKQLKQQLKPPFSEFFMTNNPVNGQLAYDLMKVDLESDEPRKVKNGLVRALSARKQIHKGVTDLELDRAKKEVLQHYSGKQRSNSELVSKYENHFVSGTAAPDPKNEYKLISKILNQIDLNKMQSVFNDYGNFMNKTDFLFFRAKDQVAPDSDTLAKWLDEIDSMTVDPLKPLPPAIESLSEVAGIQEIDEYDVELETEHIIGVTEIKLKNGIKLFFKPLKPISERNAKTISIHAFRPNNIPIRRRKEYLAAKVVPEVLKFTGAGSFDKFQLENFKKSTGLRLSFELGRNYQKIYATSKERDIDELLNLLYLRLKKPLLDKESFSAWKSDQKGVLNEDSFGRGNPNFFMDDIRAIWYPDIPNLKLQDLEDLTMKKVSEAHQEWYSNLNGYTFIISGDFDREDLTKRLVKKMSAFPVTTKQVSNDQTIDFPFYKMDKVIRLSNLEQSYISLYFPVNAPRDIKTQVELKLLSKALHKRIWDRLREGCYAPGAWGEWMDINNGIYSLNVRFNSELGNESELTQMAIEEFRKLKKFGVDRTWLENAVVDLKENYGKGIDYLSTFSSFWPEYFQDKINTGEDIENEVLQYEAVLDHFTSLEDINAAADKYLSEENMQKFLVLPKDYVQNE</sequence>
<comment type="similarity">
    <text evidence="1">Belongs to the peptidase M16 family.</text>
</comment>
<evidence type="ECO:0000313" key="9">
    <source>
        <dbReference type="Proteomes" id="UP000232673"/>
    </source>
</evidence>
<dbReference type="PANTHER" id="PTHR43690">
    <property type="entry name" value="NARDILYSIN"/>
    <property type="match status" value="1"/>
</dbReference>
<keyword evidence="5" id="KW-0482">Metalloprotease</keyword>
<dbReference type="InterPro" id="IPR050626">
    <property type="entry name" value="Peptidase_M16"/>
</dbReference>
<dbReference type="PANTHER" id="PTHR43690:SF17">
    <property type="entry name" value="PROTEIN YHJJ"/>
    <property type="match status" value="1"/>
</dbReference>
<evidence type="ECO:0000256" key="3">
    <source>
        <dbReference type="ARBA" id="ARBA00022801"/>
    </source>
</evidence>
<dbReference type="InterPro" id="IPR011249">
    <property type="entry name" value="Metalloenz_LuxS/M16"/>
</dbReference>
<keyword evidence="2" id="KW-0645">Protease</keyword>
<evidence type="ECO:0008006" key="10">
    <source>
        <dbReference type="Google" id="ProtNLM"/>
    </source>
</evidence>
<feature type="domain" description="Peptidase M16 N-terminal" evidence="6">
    <location>
        <begin position="63"/>
        <end position="193"/>
    </location>
</feature>
<evidence type="ECO:0000313" key="8">
    <source>
        <dbReference type="EMBL" id="PKD18402.1"/>
    </source>
</evidence>
<dbReference type="GO" id="GO:0006508">
    <property type="term" value="P:proteolysis"/>
    <property type="evidence" value="ECO:0007669"/>
    <property type="project" value="UniProtKB-KW"/>
</dbReference>
<keyword evidence="9" id="KW-1185">Reference proteome</keyword>
<dbReference type="GO" id="GO:0008237">
    <property type="term" value="F:metallopeptidase activity"/>
    <property type="evidence" value="ECO:0007669"/>
    <property type="project" value="UniProtKB-KW"/>
</dbReference>
<feature type="domain" description="Peptidase M16 C-terminal" evidence="7">
    <location>
        <begin position="699"/>
        <end position="870"/>
    </location>
</feature>
<dbReference type="Proteomes" id="UP000232673">
    <property type="component" value="Unassembled WGS sequence"/>
</dbReference>
<dbReference type="Pfam" id="PF00675">
    <property type="entry name" value="Peptidase_M16"/>
    <property type="match status" value="1"/>
</dbReference>
<keyword evidence="4" id="KW-0862">Zinc</keyword>
<dbReference type="InterPro" id="IPR011765">
    <property type="entry name" value="Pept_M16_N"/>
</dbReference>
<dbReference type="AlphaFoldDB" id="A0A2N0TUH4"/>
<evidence type="ECO:0000259" key="7">
    <source>
        <dbReference type="Pfam" id="PF05193"/>
    </source>
</evidence>
<dbReference type="InterPro" id="IPR007863">
    <property type="entry name" value="Peptidase_M16_C"/>
</dbReference>